<protein>
    <submittedName>
        <fullName evidence="1">Uncharacterized protein</fullName>
    </submittedName>
</protein>
<proteinExistence type="predicted"/>
<accession>A0A4Z0Q8W8</accession>
<comment type="caution">
    <text evidence="1">The sequence shown here is derived from an EMBL/GenBank/DDBJ whole genome shotgun (WGS) entry which is preliminary data.</text>
</comment>
<organism evidence="1 2">
    <name type="scientific">Hymenobacter aquaticus</name>
    <dbReference type="NCBI Taxonomy" id="1867101"/>
    <lineage>
        <taxon>Bacteria</taxon>
        <taxon>Pseudomonadati</taxon>
        <taxon>Bacteroidota</taxon>
        <taxon>Cytophagia</taxon>
        <taxon>Cytophagales</taxon>
        <taxon>Hymenobacteraceae</taxon>
        <taxon>Hymenobacter</taxon>
    </lineage>
</organism>
<gene>
    <name evidence="1" type="ORF">E5K00_11805</name>
</gene>
<dbReference type="Proteomes" id="UP000297549">
    <property type="component" value="Unassembled WGS sequence"/>
</dbReference>
<name>A0A4Z0Q8W8_9BACT</name>
<dbReference type="OrthoDB" id="885982at2"/>
<keyword evidence="2" id="KW-1185">Reference proteome</keyword>
<reference evidence="1 2" key="1">
    <citation type="submission" date="2019-04" db="EMBL/GenBank/DDBJ databases">
        <authorList>
            <person name="Feng G."/>
            <person name="Zhang J."/>
            <person name="Zhu H."/>
        </authorList>
    </citation>
    <scope>NUCLEOTIDE SEQUENCE [LARGE SCALE GENOMIC DNA]</scope>
    <source>
        <strain evidence="1 2">JCM 31653</strain>
    </source>
</reference>
<sequence length="71" mass="8356">MENQAEKRARTLVEQWLLAHPDRIQNRRRKPEDLLNWKLAAIRSVRNGNPYDVEDTLRWLATQAEGAAMED</sequence>
<dbReference type="RefSeq" id="WP_135463415.1">
    <property type="nucleotide sequence ID" value="NZ_SRLC01000001.1"/>
</dbReference>
<dbReference type="AlphaFoldDB" id="A0A4Z0Q8W8"/>
<evidence type="ECO:0000313" key="1">
    <source>
        <dbReference type="EMBL" id="TGE25839.1"/>
    </source>
</evidence>
<evidence type="ECO:0000313" key="2">
    <source>
        <dbReference type="Proteomes" id="UP000297549"/>
    </source>
</evidence>
<dbReference type="EMBL" id="SRLC01000001">
    <property type="protein sequence ID" value="TGE25839.1"/>
    <property type="molecule type" value="Genomic_DNA"/>
</dbReference>